<comment type="similarity">
    <text evidence="5">Belongs to the TatC family.</text>
</comment>
<accession>A0A7W6EPM0</accession>
<evidence type="ECO:0000256" key="6">
    <source>
        <dbReference type="SAM" id="MobiDB-lite"/>
    </source>
</evidence>
<evidence type="ECO:0000256" key="4">
    <source>
        <dbReference type="ARBA" id="ARBA00023136"/>
    </source>
</evidence>
<dbReference type="PANTHER" id="PTHR30371:SF0">
    <property type="entry name" value="SEC-INDEPENDENT PROTEIN TRANSLOCASE PROTEIN TATC, CHLOROPLASTIC-RELATED"/>
    <property type="match status" value="1"/>
</dbReference>
<dbReference type="AlphaFoldDB" id="A0A7W6EPM0"/>
<dbReference type="Proteomes" id="UP000541352">
    <property type="component" value="Unassembled WGS sequence"/>
</dbReference>
<dbReference type="GO" id="GO:0065002">
    <property type="term" value="P:intracellular protein transmembrane transport"/>
    <property type="evidence" value="ECO:0007669"/>
    <property type="project" value="TreeGrafter"/>
</dbReference>
<protein>
    <recommendedName>
        <fullName evidence="5">Sec-independent protein translocase protein TatC</fullName>
    </recommendedName>
</protein>
<dbReference type="PANTHER" id="PTHR30371">
    <property type="entry name" value="SEC-INDEPENDENT PROTEIN TRANSLOCASE PROTEIN TATC"/>
    <property type="match status" value="1"/>
</dbReference>
<name>A0A7W6EPM0_9BACT</name>
<evidence type="ECO:0000256" key="2">
    <source>
        <dbReference type="ARBA" id="ARBA00022692"/>
    </source>
</evidence>
<evidence type="ECO:0000256" key="3">
    <source>
        <dbReference type="ARBA" id="ARBA00022989"/>
    </source>
</evidence>
<keyword evidence="2 5" id="KW-0812">Transmembrane</keyword>
<dbReference type="RefSeq" id="WP_183972208.1">
    <property type="nucleotide sequence ID" value="NZ_JACIBY010000002.1"/>
</dbReference>
<gene>
    <name evidence="5" type="primary">tatC</name>
    <name evidence="7" type="ORF">FHS57_001491</name>
</gene>
<dbReference type="PRINTS" id="PR01840">
    <property type="entry name" value="TATCFAMILY"/>
</dbReference>
<comment type="caution">
    <text evidence="5">Lacks conserved residue(s) required for the propagation of feature annotation.</text>
</comment>
<evidence type="ECO:0000313" key="8">
    <source>
        <dbReference type="Proteomes" id="UP000541352"/>
    </source>
</evidence>
<evidence type="ECO:0000256" key="1">
    <source>
        <dbReference type="ARBA" id="ARBA00004141"/>
    </source>
</evidence>
<feature type="transmembrane region" description="Helical" evidence="5">
    <location>
        <begin position="186"/>
        <end position="216"/>
    </location>
</feature>
<feature type="transmembrane region" description="Helical" evidence="5">
    <location>
        <begin position="99"/>
        <end position="121"/>
    </location>
</feature>
<dbReference type="GO" id="GO:0043953">
    <property type="term" value="P:protein transport by the Tat complex"/>
    <property type="evidence" value="ECO:0007669"/>
    <property type="project" value="UniProtKB-UniRule"/>
</dbReference>
<dbReference type="InterPro" id="IPR002033">
    <property type="entry name" value="TatC"/>
</dbReference>
<comment type="function">
    <text evidence="5">Part of the twin-arginine translocation (Tat) system that transports large folded proteins containing a characteristic twin-arginine motif in their signal peptide across membranes.</text>
</comment>
<keyword evidence="5" id="KW-0811">Translocation</keyword>
<keyword evidence="8" id="KW-1185">Reference proteome</keyword>
<sequence>MPLDQEFDNPTHEESEMTFIEHLEELRWHVIRAVGAIIVFTIGAFIFIEEIYDKIILAPSRSDFWTYRMLCKIADFTGAQGLCINQLDFELQSREMAGQFTMALMSALIIGLLFAFPYAFWEVWRFIKPGLKSSERKMSRGAVFYVTFLFMSGVLFGYYIVAPLAINFLANFKLDPRIKNQFDITSYVGLISILTLACGLTFQLPVVAFVLSKIGFLNPRFMREYRRHAFVVILILAAIITPSPDVLSQVLVALPLSLLYEISIFVSAWVERNKKADAELEAKQEEDDAFNNPWTPDADV</sequence>
<keyword evidence="4 5" id="KW-0472">Membrane</keyword>
<dbReference type="GO" id="GO:0009977">
    <property type="term" value="F:proton motive force dependent protein transmembrane transporter activity"/>
    <property type="evidence" value="ECO:0007669"/>
    <property type="project" value="TreeGrafter"/>
</dbReference>
<feature type="region of interest" description="Disordered" evidence="6">
    <location>
        <begin position="280"/>
        <end position="300"/>
    </location>
</feature>
<evidence type="ECO:0000313" key="7">
    <source>
        <dbReference type="EMBL" id="MBB3837497.1"/>
    </source>
</evidence>
<keyword evidence="5" id="KW-1003">Cell membrane</keyword>
<reference evidence="7 8" key="1">
    <citation type="submission" date="2020-08" db="EMBL/GenBank/DDBJ databases">
        <title>Genomic Encyclopedia of Type Strains, Phase IV (KMG-IV): sequencing the most valuable type-strain genomes for metagenomic binning, comparative biology and taxonomic classification.</title>
        <authorList>
            <person name="Goeker M."/>
        </authorList>
    </citation>
    <scope>NUCLEOTIDE SEQUENCE [LARGE SCALE GENOMIC DNA]</scope>
    <source>
        <strain evidence="7 8">DSM 17976</strain>
    </source>
</reference>
<comment type="caution">
    <text evidence="7">The sequence shown here is derived from an EMBL/GenBank/DDBJ whole genome shotgun (WGS) entry which is preliminary data.</text>
</comment>
<dbReference type="GO" id="GO:0033281">
    <property type="term" value="C:TAT protein transport complex"/>
    <property type="evidence" value="ECO:0007669"/>
    <property type="project" value="UniProtKB-UniRule"/>
</dbReference>
<keyword evidence="3 5" id="KW-1133">Transmembrane helix</keyword>
<proteinExistence type="inferred from homology"/>
<keyword evidence="5" id="KW-0813">Transport</keyword>
<dbReference type="EMBL" id="JACIBY010000002">
    <property type="protein sequence ID" value="MBB3837497.1"/>
    <property type="molecule type" value="Genomic_DNA"/>
</dbReference>
<feature type="transmembrane region" description="Helical" evidence="5">
    <location>
        <begin position="142"/>
        <end position="166"/>
    </location>
</feature>
<feature type="transmembrane region" description="Helical" evidence="5">
    <location>
        <begin position="228"/>
        <end position="244"/>
    </location>
</feature>
<dbReference type="NCBIfam" id="TIGR00945">
    <property type="entry name" value="tatC"/>
    <property type="match status" value="1"/>
</dbReference>
<comment type="subunit">
    <text evidence="5">Forms a complex with TatA.</text>
</comment>
<feature type="transmembrane region" description="Helical" evidence="5">
    <location>
        <begin position="26"/>
        <end position="48"/>
    </location>
</feature>
<evidence type="ECO:0000256" key="5">
    <source>
        <dbReference type="HAMAP-Rule" id="MF_00902"/>
    </source>
</evidence>
<keyword evidence="5" id="KW-0653">Protein transport</keyword>
<organism evidence="7 8">
    <name type="scientific">Runella defluvii</name>
    <dbReference type="NCBI Taxonomy" id="370973"/>
    <lineage>
        <taxon>Bacteria</taxon>
        <taxon>Pseudomonadati</taxon>
        <taxon>Bacteroidota</taxon>
        <taxon>Cytophagia</taxon>
        <taxon>Cytophagales</taxon>
        <taxon>Spirosomataceae</taxon>
        <taxon>Runella</taxon>
    </lineage>
</organism>
<dbReference type="HAMAP" id="MF_00902">
    <property type="entry name" value="TatC"/>
    <property type="match status" value="1"/>
</dbReference>
<comment type="subcellular location">
    <subcellularLocation>
        <location evidence="5">Cell membrane</location>
        <topology evidence="5">Multi-pass membrane protein</topology>
    </subcellularLocation>
    <subcellularLocation>
        <location evidence="1">Membrane</location>
        <topology evidence="1">Multi-pass membrane protein</topology>
    </subcellularLocation>
</comment>
<dbReference type="Pfam" id="PF00902">
    <property type="entry name" value="TatC"/>
    <property type="match status" value="1"/>
</dbReference>